<organism evidence="10 11">
    <name type="scientific">Thelohanellus kitauei</name>
    <name type="common">Myxosporean</name>
    <dbReference type="NCBI Taxonomy" id="669202"/>
    <lineage>
        <taxon>Eukaryota</taxon>
        <taxon>Metazoa</taxon>
        <taxon>Cnidaria</taxon>
        <taxon>Myxozoa</taxon>
        <taxon>Myxosporea</taxon>
        <taxon>Bivalvulida</taxon>
        <taxon>Platysporina</taxon>
        <taxon>Myxobolidae</taxon>
        <taxon>Thelohanellus</taxon>
    </lineage>
</organism>
<dbReference type="GO" id="GO:0005524">
    <property type="term" value="F:ATP binding"/>
    <property type="evidence" value="ECO:0007669"/>
    <property type="project" value="UniProtKB-UniRule"/>
</dbReference>
<dbReference type="SMART" id="SM00490">
    <property type="entry name" value="HELICc"/>
    <property type="match status" value="1"/>
</dbReference>
<dbReference type="SUPFAM" id="SSF52540">
    <property type="entry name" value="P-loop containing nucleoside triphosphate hydrolases"/>
    <property type="match status" value="1"/>
</dbReference>
<evidence type="ECO:0000313" key="11">
    <source>
        <dbReference type="Proteomes" id="UP000031668"/>
    </source>
</evidence>
<dbReference type="PROSITE" id="PS51192">
    <property type="entry name" value="HELICASE_ATP_BIND_1"/>
    <property type="match status" value="1"/>
</dbReference>
<comment type="domain">
    <text evidence="7">The Q motif is unique to and characteristic of the DEAD box family of RNA helicases and controls ATP binding and hydrolysis.</text>
</comment>
<dbReference type="OMA" id="PINERIF"/>
<dbReference type="InterPro" id="IPR000629">
    <property type="entry name" value="RNA-helicase_DEAD-box_CS"/>
</dbReference>
<dbReference type="CDD" id="cd18787">
    <property type="entry name" value="SF2_C_DEAD"/>
    <property type="match status" value="1"/>
</dbReference>
<evidence type="ECO:0000256" key="2">
    <source>
        <dbReference type="ARBA" id="ARBA00022801"/>
    </source>
</evidence>
<dbReference type="PROSITE" id="PS00039">
    <property type="entry name" value="DEAD_ATP_HELICASE"/>
    <property type="match status" value="1"/>
</dbReference>
<gene>
    <name evidence="10" type="ORF">RF11_09823</name>
</gene>
<dbReference type="InterPro" id="IPR027417">
    <property type="entry name" value="P-loop_NTPase"/>
</dbReference>
<evidence type="ECO:0000256" key="1">
    <source>
        <dbReference type="ARBA" id="ARBA00022741"/>
    </source>
</evidence>
<dbReference type="Pfam" id="PF00271">
    <property type="entry name" value="Helicase_C"/>
    <property type="match status" value="1"/>
</dbReference>
<comment type="similarity">
    <text evidence="6">Belongs to the DEAD box helicase family.</text>
</comment>
<dbReference type="Pfam" id="PF00270">
    <property type="entry name" value="DEAD"/>
    <property type="match status" value="1"/>
</dbReference>
<dbReference type="EC" id="3.6.4.13" evidence="7"/>
<dbReference type="GO" id="GO:0016787">
    <property type="term" value="F:hydrolase activity"/>
    <property type="evidence" value="ECO:0007669"/>
    <property type="project" value="UniProtKB-KW"/>
</dbReference>
<evidence type="ECO:0000256" key="4">
    <source>
        <dbReference type="ARBA" id="ARBA00022840"/>
    </source>
</evidence>
<dbReference type="GO" id="GO:0003723">
    <property type="term" value="F:RNA binding"/>
    <property type="evidence" value="ECO:0007669"/>
    <property type="project" value="UniProtKB-UniRule"/>
</dbReference>
<dbReference type="SMART" id="SM00487">
    <property type="entry name" value="DEXDc"/>
    <property type="match status" value="1"/>
</dbReference>
<dbReference type="PROSITE" id="PS51194">
    <property type="entry name" value="HELICASE_CTER"/>
    <property type="match status" value="1"/>
</dbReference>
<dbReference type="PANTHER" id="PTHR24031">
    <property type="entry name" value="RNA HELICASE"/>
    <property type="match status" value="1"/>
</dbReference>
<dbReference type="OrthoDB" id="3370at2759"/>
<sequence>MIQNVIMKSVESRVFEFACHLVVDPKRESIPISSVDLDSTLKSNLILSGFSLLYPMQFDVIEYMDKISPKIRLQRAKDICICSPTGTGKTLCYAVPMIRSLMKERRSALIIVPTFTLCSQISLLIRQLCTGLDISIDTGDSDHHQSYKNIRVSHTSNKSSEIYVLTPKKLKQYIINKSLSNVEYIVFDEADKLFTRNNDWLAPLKQYLGTWDTSCIKNWLSNRIPQQMFLSATLKDDPDFVCEMDIFQPVLFTYGEPARFTIHPRLVENVVICEPRYKPAVLVHVCLEFKSNSDRQILCFINNVDVLKRLNKLVSSHERLTSTSYHQNQANEQKKRNLQRFKQERSDVLITTDQLARGIDLSNVGLVINYDAPFDPEIYLHRVGRTCRGDNKGCAATIVEHDQHEKFMKMMNTSINRSKNMKEIGLDSTDLKYLMEWYQTVISTIE</sequence>
<dbReference type="Gene3D" id="3.40.50.300">
    <property type="entry name" value="P-loop containing nucleotide triphosphate hydrolases"/>
    <property type="match status" value="2"/>
</dbReference>
<accession>A0A0C2NA45</accession>
<name>A0A0C2NA45_THEKT</name>
<evidence type="ECO:0000256" key="6">
    <source>
        <dbReference type="RuleBase" id="RU000492"/>
    </source>
</evidence>
<evidence type="ECO:0000256" key="5">
    <source>
        <dbReference type="ARBA" id="ARBA00022884"/>
    </source>
</evidence>
<protein>
    <recommendedName>
        <fullName evidence="7">ATP-dependent RNA helicase</fullName>
        <ecNumber evidence="7">3.6.4.13</ecNumber>
    </recommendedName>
</protein>
<reference evidence="10 11" key="1">
    <citation type="journal article" date="2014" name="Genome Biol. Evol.">
        <title>The genome of the myxosporean Thelohanellus kitauei shows adaptations to nutrient acquisition within its fish host.</title>
        <authorList>
            <person name="Yang Y."/>
            <person name="Xiong J."/>
            <person name="Zhou Z."/>
            <person name="Huo F."/>
            <person name="Miao W."/>
            <person name="Ran C."/>
            <person name="Liu Y."/>
            <person name="Zhang J."/>
            <person name="Feng J."/>
            <person name="Wang M."/>
            <person name="Wang M."/>
            <person name="Wang L."/>
            <person name="Yao B."/>
        </authorList>
    </citation>
    <scope>NUCLEOTIDE SEQUENCE [LARGE SCALE GENOMIC DNA]</scope>
    <source>
        <strain evidence="10">Wuqing</strain>
    </source>
</reference>
<dbReference type="AlphaFoldDB" id="A0A0C2NA45"/>
<proteinExistence type="inferred from homology"/>
<comment type="function">
    <text evidence="7">RNA helicase.</text>
</comment>
<dbReference type="InterPro" id="IPR014001">
    <property type="entry name" value="Helicase_ATP-bd"/>
</dbReference>
<dbReference type="EMBL" id="JWZT01000923">
    <property type="protein sequence ID" value="KII73235.1"/>
    <property type="molecule type" value="Genomic_DNA"/>
</dbReference>
<evidence type="ECO:0000259" key="8">
    <source>
        <dbReference type="PROSITE" id="PS51192"/>
    </source>
</evidence>
<feature type="domain" description="Helicase C-terminal" evidence="9">
    <location>
        <begin position="281"/>
        <end position="432"/>
    </location>
</feature>
<evidence type="ECO:0000256" key="3">
    <source>
        <dbReference type="ARBA" id="ARBA00022806"/>
    </source>
</evidence>
<comment type="caution">
    <text evidence="10">The sequence shown here is derived from an EMBL/GenBank/DDBJ whole genome shotgun (WGS) entry which is preliminary data.</text>
</comment>
<keyword evidence="3 6" id="KW-0347">Helicase</keyword>
<keyword evidence="5 7" id="KW-0694">RNA-binding</keyword>
<dbReference type="InterPro" id="IPR011545">
    <property type="entry name" value="DEAD/DEAH_box_helicase_dom"/>
</dbReference>
<keyword evidence="1 6" id="KW-0547">Nucleotide-binding</keyword>
<keyword evidence="2 6" id="KW-0378">Hydrolase</keyword>
<feature type="domain" description="Helicase ATP-binding" evidence="8">
    <location>
        <begin position="70"/>
        <end position="252"/>
    </location>
</feature>
<keyword evidence="4 6" id="KW-0067">ATP-binding</keyword>
<evidence type="ECO:0000259" key="9">
    <source>
        <dbReference type="PROSITE" id="PS51194"/>
    </source>
</evidence>
<evidence type="ECO:0000313" key="10">
    <source>
        <dbReference type="EMBL" id="KII73235.1"/>
    </source>
</evidence>
<keyword evidence="11" id="KW-1185">Reference proteome</keyword>
<dbReference type="GO" id="GO:0003724">
    <property type="term" value="F:RNA helicase activity"/>
    <property type="evidence" value="ECO:0007669"/>
    <property type="project" value="UniProtKB-EC"/>
</dbReference>
<dbReference type="InterPro" id="IPR001650">
    <property type="entry name" value="Helicase_C-like"/>
</dbReference>
<evidence type="ECO:0000256" key="7">
    <source>
        <dbReference type="RuleBase" id="RU365068"/>
    </source>
</evidence>
<comment type="catalytic activity">
    <reaction evidence="7">
        <text>ATP + H2O = ADP + phosphate + H(+)</text>
        <dbReference type="Rhea" id="RHEA:13065"/>
        <dbReference type="ChEBI" id="CHEBI:15377"/>
        <dbReference type="ChEBI" id="CHEBI:15378"/>
        <dbReference type="ChEBI" id="CHEBI:30616"/>
        <dbReference type="ChEBI" id="CHEBI:43474"/>
        <dbReference type="ChEBI" id="CHEBI:456216"/>
        <dbReference type="EC" id="3.6.4.13"/>
    </reaction>
</comment>
<dbReference type="Proteomes" id="UP000031668">
    <property type="component" value="Unassembled WGS sequence"/>
</dbReference>